<proteinExistence type="predicted"/>
<dbReference type="OrthoDB" id="2360563at2759"/>
<name>A0A197K7C3_9FUNG</name>
<feature type="compositionally biased region" description="Polar residues" evidence="1">
    <location>
        <begin position="418"/>
        <end position="431"/>
    </location>
</feature>
<keyword evidence="3" id="KW-1185">Reference proteome</keyword>
<sequence>MAWNRLPVECLQLILDQLAEEKDIYSLNTLLRVNKHLCDITLPYLYADPFTLAASKFDDDHDSISYKTIRKLLTPLIRTLLASADPLCLTDLLRNAYWDSVEDETAFLKQKSGINYIHYLRHFYPPSVNHALFHNWKAFKQNTRLVNYVQDQGLEKQFRAQELSIENNPYEDSASVIVRYLAIMLRAQLTWAICSPIFEQIQSLTVPLSDLQRYSGEMHRLRSLQRINFKQDQKLDYSGFLTQQLRLEKPEVLAQRRQQKEDLMEGMVEFVRIHTQRFPYVLLQADCPQENTWHGSHQIAPQTYIEQLNSYLPSLICPTFLDTTNWSQFIAKIETTDLTRVQTVEPPRGDPIQWLERLRGQCVLYDRSFLQRCRELKKIDMISLGPNLFAWAPREKQERQEYYARQRTRSLEAAAAGNTGSPTSSSAQKFSLLSEPAPLPPPPPPPPQLLEEVILRCYWEGLGTEIEDVAVSFPETLTKIVVQGPRAQFAVPDHGAMPEPRAIGETWLEPLPRLKKLAIFKLEETFRMAPLLLSRCPALEELRIQDKATVYNCDQVLAFGVPRQYPAPFSLSEPGTSRLKSIDLRGWSALCFHPETLRNTPELESLVLMTDHDRFMRNIIPEPGVLLSYDYPSLQEEANAIRTAMTAMSLHQLDSDSDDDGNIGQGGVQQQQTRPAILRRPCWAWDWHLPNLNRLRLTSEFAFRFQFKMLAGCPQLEYLDLSIAVQGDHTPDMTEEQLTGPRDYYYYTHKRVLTKADFMAPSRLRNAKGKDRDSADAYINCPRLKSLHLSGRWSMTDEFLIFLFTTVVPNLTDVTESQCLTFTFAGWVRATSLLPNLLSASSGRKYPEEKLYQLGMTKFKQDYRTAPQYIAYEKIVDGEEQVTFVQVAGSDGIKHPRPSGVYSLNLCDKYVLLSSLTSTK</sequence>
<evidence type="ECO:0000313" key="3">
    <source>
        <dbReference type="Proteomes" id="UP000078512"/>
    </source>
</evidence>
<protein>
    <recommendedName>
        <fullName evidence="4">F-box domain-containing protein</fullName>
    </recommendedName>
</protein>
<gene>
    <name evidence="2" type="ORF">K457DRAFT_16170</name>
</gene>
<dbReference type="EMBL" id="KV442024">
    <property type="protein sequence ID" value="OAQ32606.1"/>
    <property type="molecule type" value="Genomic_DNA"/>
</dbReference>
<evidence type="ECO:0000256" key="1">
    <source>
        <dbReference type="SAM" id="MobiDB-lite"/>
    </source>
</evidence>
<dbReference type="InterPro" id="IPR032675">
    <property type="entry name" value="LRR_dom_sf"/>
</dbReference>
<evidence type="ECO:0000313" key="2">
    <source>
        <dbReference type="EMBL" id="OAQ32606.1"/>
    </source>
</evidence>
<accession>A0A197K7C3</accession>
<dbReference type="Gene3D" id="3.80.10.10">
    <property type="entry name" value="Ribonuclease Inhibitor"/>
    <property type="match status" value="1"/>
</dbReference>
<dbReference type="Proteomes" id="UP000078512">
    <property type="component" value="Unassembled WGS sequence"/>
</dbReference>
<reference evidence="2 3" key="1">
    <citation type="submission" date="2016-05" db="EMBL/GenBank/DDBJ databases">
        <title>Genome sequencing reveals origins of a unique bacterial endosymbiosis in the earliest lineages of terrestrial Fungi.</title>
        <authorList>
            <consortium name="DOE Joint Genome Institute"/>
            <person name="Uehling J."/>
            <person name="Gryganskyi A."/>
            <person name="Hameed K."/>
            <person name="Tschaplinski T."/>
            <person name="Misztal P."/>
            <person name="Wu S."/>
            <person name="Desiro A."/>
            <person name="Vande Pol N."/>
            <person name="Du Z.-Y."/>
            <person name="Zienkiewicz A."/>
            <person name="Zienkiewicz K."/>
            <person name="Morin E."/>
            <person name="Tisserant E."/>
            <person name="Splivallo R."/>
            <person name="Hainaut M."/>
            <person name="Henrissat B."/>
            <person name="Ohm R."/>
            <person name="Kuo A."/>
            <person name="Yan J."/>
            <person name="Lipzen A."/>
            <person name="Nolan M."/>
            <person name="Labutti K."/>
            <person name="Barry K."/>
            <person name="Goldstein A."/>
            <person name="Labbe J."/>
            <person name="Schadt C."/>
            <person name="Tuskan G."/>
            <person name="Grigoriev I."/>
            <person name="Martin F."/>
            <person name="Vilgalys R."/>
            <person name="Bonito G."/>
        </authorList>
    </citation>
    <scope>NUCLEOTIDE SEQUENCE [LARGE SCALE GENOMIC DNA]</scope>
    <source>
        <strain evidence="2 3">AG-77</strain>
    </source>
</reference>
<dbReference type="SUPFAM" id="SSF52047">
    <property type="entry name" value="RNI-like"/>
    <property type="match status" value="1"/>
</dbReference>
<feature type="region of interest" description="Disordered" evidence="1">
    <location>
        <begin position="413"/>
        <end position="445"/>
    </location>
</feature>
<dbReference type="AlphaFoldDB" id="A0A197K7C3"/>
<organism evidence="2 3">
    <name type="scientific">Linnemannia elongata AG-77</name>
    <dbReference type="NCBI Taxonomy" id="1314771"/>
    <lineage>
        <taxon>Eukaryota</taxon>
        <taxon>Fungi</taxon>
        <taxon>Fungi incertae sedis</taxon>
        <taxon>Mucoromycota</taxon>
        <taxon>Mortierellomycotina</taxon>
        <taxon>Mortierellomycetes</taxon>
        <taxon>Mortierellales</taxon>
        <taxon>Mortierellaceae</taxon>
        <taxon>Linnemannia</taxon>
    </lineage>
</organism>
<evidence type="ECO:0008006" key="4">
    <source>
        <dbReference type="Google" id="ProtNLM"/>
    </source>
</evidence>